<dbReference type="PANTHER" id="PTHR34580:SF1">
    <property type="entry name" value="PROTEIN PAFC"/>
    <property type="match status" value="1"/>
</dbReference>
<evidence type="ECO:0000259" key="1">
    <source>
        <dbReference type="Pfam" id="PF13280"/>
    </source>
</evidence>
<dbReference type="Pfam" id="PF13280">
    <property type="entry name" value="WYL"/>
    <property type="match status" value="1"/>
</dbReference>
<organism evidence="2 3">
    <name type="scientific">Sporolactobacillus nakayamae</name>
    <dbReference type="NCBI Taxonomy" id="269670"/>
    <lineage>
        <taxon>Bacteria</taxon>
        <taxon>Bacillati</taxon>
        <taxon>Bacillota</taxon>
        <taxon>Bacilli</taxon>
        <taxon>Bacillales</taxon>
        <taxon>Sporolactobacillaceae</taxon>
        <taxon>Sporolactobacillus</taxon>
    </lineage>
</organism>
<dbReference type="OrthoDB" id="9815009at2"/>
<dbReference type="RefSeq" id="WP_093674244.1">
    <property type="nucleotide sequence ID" value="NZ_FOOY01000024.1"/>
</dbReference>
<dbReference type="Proteomes" id="UP000198752">
    <property type="component" value="Unassembled WGS sequence"/>
</dbReference>
<keyword evidence="3" id="KW-1185">Reference proteome</keyword>
<name>A0A1I2V8T8_9BACL</name>
<evidence type="ECO:0000313" key="3">
    <source>
        <dbReference type="Proteomes" id="UP000198752"/>
    </source>
</evidence>
<dbReference type="InterPro" id="IPR051534">
    <property type="entry name" value="CBASS_pafABC_assoc_protein"/>
</dbReference>
<reference evidence="3" key="1">
    <citation type="submission" date="2016-10" db="EMBL/GenBank/DDBJ databases">
        <authorList>
            <person name="Varghese N."/>
            <person name="Submissions S."/>
        </authorList>
    </citation>
    <scope>NUCLEOTIDE SEQUENCE [LARGE SCALE GENOMIC DNA]</scope>
    <source>
        <strain evidence="3">ATCC 700379</strain>
    </source>
</reference>
<dbReference type="PROSITE" id="PS52050">
    <property type="entry name" value="WYL"/>
    <property type="match status" value="1"/>
</dbReference>
<dbReference type="AlphaFoldDB" id="A0A1I2V8T8"/>
<dbReference type="EMBL" id="FOOY01000024">
    <property type="protein sequence ID" value="SFG83806.1"/>
    <property type="molecule type" value="Genomic_DNA"/>
</dbReference>
<accession>A0A1I2V8T8</accession>
<evidence type="ECO:0000313" key="2">
    <source>
        <dbReference type="EMBL" id="SFG83806.1"/>
    </source>
</evidence>
<sequence length="219" mass="25795">MLLDKYKNLVGNSKSNSIFLDYSAAQESSNVQQSLEILDNAIHQHRHILVSYRNAQQDTSQRKVQPLALTYQWYAWYLFAYCEHANDYRLFKITRIKKATMLDSQFQKHINIEALMKKHNHFYSESSVDIALLIQDKDRDLFEEFFPKGTFEPIDEKKWIMHIRLPEYEQMWKAKLIALGDRVKVLKPESLRKELVSAARTFIENNEAASFSQSKTSPE</sequence>
<feature type="domain" description="WYL" evidence="1">
    <location>
        <begin position="35"/>
        <end position="101"/>
    </location>
</feature>
<dbReference type="PANTHER" id="PTHR34580">
    <property type="match status" value="1"/>
</dbReference>
<proteinExistence type="predicted"/>
<protein>
    <submittedName>
        <fullName evidence="2">WYL domain-containing protein</fullName>
    </submittedName>
</protein>
<dbReference type="InterPro" id="IPR026881">
    <property type="entry name" value="WYL_dom"/>
</dbReference>
<dbReference type="STRING" id="269670.SAMN02982927_02940"/>
<gene>
    <name evidence="2" type="ORF">SAMN02982927_02940</name>
</gene>